<gene>
    <name evidence="2" type="primary">istB1</name>
    <name evidence="3" type="synonym">istB</name>
    <name evidence="2" type="ordered locus">HRM2_19230</name>
    <name evidence="3" type="ORF">HRM2_p00170</name>
</gene>
<reference evidence="2 4" key="2">
    <citation type="journal article" date="2009" name="Environ. Microbiol.">
        <title>Genome sequence of Desulfobacterium autotrophicum HRM2, a marine sulfate reducer oxidizing organic carbon completely to carbon dioxide.</title>
        <authorList>
            <person name="Strittmatter A.W."/>
            <person name="Liesegang H."/>
            <person name="Rabus R."/>
            <person name="Decker I."/>
            <person name="Amann J."/>
            <person name="Andres S."/>
            <person name="Henne A."/>
            <person name="Fricke W.F."/>
            <person name="Martinez-Arias R."/>
            <person name="Bartels D."/>
            <person name="Goesmann A."/>
            <person name="Krause L."/>
            <person name="Puehler A."/>
            <person name="Klenk H.P."/>
            <person name="Richter M."/>
            <person name="Schuler M."/>
            <person name="Gloeckner F.O."/>
            <person name="Meyerdierks A."/>
            <person name="Gottschalk G."/>
            <person name="Amann R."/>
        </authorList>
    </citation>
    <scope>NUCLEOTIDE SEQUENCE [LARGE SCALE GENOMIC DNA]</scope>
    <source>
        <strain evidence="4">ATCC 43914 / DSM 3382 / HRM2</strain>
        <strain evidence="2">HRM2</strain>
        <strain evidence="3">pHRM2a</strain>
        <plasmid evidence="3">pHRM2a</plasmid>
        <plasmid evidence="4">Plasmid pHRM2a</plasmid>
    </source>
</reference>
<proteinExistence type="predicted"/>
<dbReference type="EMBL" id="CP001087">
    <property type="protein sequence ID" value="ACN15024.1"/>
    <property type="molecule type" value="Genomic_DNA"/>
</dbReference>
<evidence type="ECO:0000313" key="2">
    <source>
        <dbReference type="EMBL" id="ACN15024.1"/>
    </source>
</evidence>
<keyword evidence="3" id="KW-0614">Plasmid</keyword>
<sequence length="246" mass="28520">MDKELEAMLKYIRLPGLLANWNSYLTTAGQDNYSHTRLLKEIIQNEYTIKKENSRKLRISKACIPERYVMETFPFDRQPNLSRKKVINIYDSDYMEQRQNIIWIGSTGTGKTGLATSFLMQDINKGYKGRFITFPELVELLYQSVADHTEAKIIKMFEGYDTLLIDELGYVEIEPIQVGLFFTLMQRRHKRKTTLITSNLGFAQWTTFLQNNQLTAALIDRLTENSHVINMKDCVSLRAKLNTGQG</sequence>
<dbReference type="KEGG" id="dat:HRM2_19230"/>
<dbReference type="GO" id="GO:0005524">
    <property type="term" value="F:ATP binding"/>
    <property type="evidence" value="ECO:0007669"/>
    <property type="project" value="UniProtKB-KW"/>
</dbReference>
<dbReference type="InterPro" id="IPR027417">
    <property type="entry name" value="P-loop_NTPase"/>
</dbReference>
<dbReference type="PANTHER" id="PTHR30050:SF4">
    <property type="entry name" value="ATP-BINDING PROTEIN RV3427C IN INSERTION SEQUENCE-RELATED"/>
    <property type="match status" value="1"/>
</dbReference>
<dbReference type="eggNOG" id="COG1484">
    <property type="taxonomic scope" value="Bacteria"/>
</dbReference>
<dbReference type="PIRSF" id="PIRSF003073">
    <property type="entry name" value="DNAC_TnpB_IstB"/>
    <property type="match status" value="1"/>
</dbReference>
<dbReference type="HOGENOM" id="CLU_062999_1_1_7"/>
<reference evidence="2" key="1">
    <citation type="submission" date="2008-05" db="EMBL/GenBank/DDBJ databases">
        <authorList>
            <person name="Strittmatter A."/>
            <person name="Liesegang H."/>
            <person name="Rabus R."/>
            <person name="Decker I."/>
            <person name="Amann J."/>
            <person name="Andres S."/>
            <person name="Henne A."/>
            <person name="Martinez-Arias R."/>
            <person name="Bartels D."/>
            <person name="Goesmann A."/>
            <person name="Krause L."/>
            <person name="Puehler A."/>
            <person name="Klenk H.-K."/>
            <person name="Richter M."/>
            <person name="Schueler M."/>
            <person name="Gloeckner F.O."/>
            <person name="Meyerdierks A."/>
            <person name="Widdel F."/>
            <person name="Gottschalk G."/>
            <person name="Amann R."/>
        </authorList>
    </citation>
    <scope>NUCLEOTIDE SEQUENCE</scope>
    <source>
        <strain evidence="3">HRM2</strain>
        <plasmid evidence="3">pHRM2a</plasmid>
    </source>
</reference>
<dbReference type="STRING" id="177437.HRM2_19230"/>
<name>C0QC12_DESAH</name>
<accession>C0QC12</accession>
<dbReference type="InterPro" id="IPR002611">
    <property type="entry name" value="IstB_ATP-bd"/>
</dbReference>
<dbReference type="Gene3D" id="3.40.50.300">
    <property type="entry name" value="P-loop containing nucleotide triphosphate hydrolases"/>
    <property type="match status" value="1"/>
</dbReference>
<dbReference type="Proteomes" id="UP000000442">
    <property type="component" value="Chromosome"/>
</dbReference>
<dbReference type="Pfam" id="PF01695">
    <property type="entry name" value="IstB_IS21"/>
    <property type="match status" value="1"/>
</dbReference>
<keyword evidence="4" id="KW-1185">Reference proteome</keyword>
<dbReference type="EMBL" id="CP001088">
    <property type="protein sequence ID" value="ACN18011.1"/>
    <property type="molecule type" value="Genomic_DNA"/>
</dbReference>
<dbReference type="SUPFAM" id="SSF52540">
    <property type="entry name" value="P-loop containing nucleoside triphosphate hydrolases"/>
    <property type="match status" value="1"/>
</dbReference>
<dbReference type="KEGG" id="dat:HRM2_p00170"/>
<dbReference type="Proteomes" id="UP000000442">
    <property type="component" value="Plasmid pHRM2a"/>
</dbReference>
<geneLocation type="plasmid" evidence="3 4">
    <name>pHRM2a</name>
</geneLocation>
<evidence type="ECO:0000313" key="3">
    <source>
        <dbReference type="EMBL" id="ACN18011.1"/>
    </source>
</evidence>
<keyword evidence="3" id="KW-0547">Nucleotide-binding</keyword>
<evidence type="ECO:0000313" key="4">
    <source>
        <dbReference type="Proteomes" id="UP000000442"/>
    </source>
</evidence>
<protein>
    <submittedName>
        <fullName evidence="3">IstB ATP-binding insertion sequence protein IstB (IstB-like family protein)</fullName>
    </submittedName>
    <submittedName>
        <fullName evidence="2">IstB1</fullName>
    </submittedName>
</protein>
<dbReference type="AlphaFoldDB" id="C0QC12"/>
<dbReference type="RefSeq" id="WP_012663306.1">
    <property type="nucleotide sequence ID" value="NC_012108.1"/>
</dbReference>
<dbReference type="InterPro" id="IPR028350">
    <property type="entry name" value="DNAC/IstB-like"/>
</dbReference>
<keyword evidence="3" id="KW-0067">ATP-binding</keyword>
<dbReference type="PANTHER" id="PTHR30050">
    <property type="entry name" value="CHROMOSOMAL REPLICATION INITIATOR PROTEIN DNAA"/>
    <property type="match status" value="1"/>
</dbReference>
<evidence type="ECO:0000259" key="1">
    <source>
        <dbReference type="Pfam" id="PF01695"/>
    </source>
</evidence>
<feature type="domain" description="IstB-like ATP-binding" evidence="1">
    <location>
        <begin position="8"/>
        <end position="238"/>
    </location>
</feature>
<dbReference type="GO" id="GO:0006260">
    <property type="term" value="P:DNA replication"/>
    <property type="evidence" value="ECO:0007669"/>
    <property type="project" value="TreeGrafter"/>
</dbReference>
<organism evidence="2 4">
    <name type="scientific">Desulforapulum autotrophicum (strain ATCC 43914 / DSM 3382 / VKM B-1955 / HRM2)</name>
    <name type="common">Desulfobacterium autotrophicum</name>
    <dbReference type="NCBI Taxonomy" id="177437"/>
    <lineage>
        <taxon>Bacteria</taxon>
        <taxon>Pseudomonadati</taxon>
        <taxon>Thermodesulfobacteriota</taxon>
        <taxon>Desulfobacteria</taxon>
        <taxon>Desulfobacterales</taxon>
        <taxon>Desulfobacteraceae</taxon>
        <taxon>Desulforapulum</taxon>
    </lineage>
</organism>